<dbReference type="CDD" id="cd00303">
    <property type="entry name" value="retropepsin_like"/>
    <property type="match status" value="1"/>
</dbReference>
<dbReference type="Gene3D" id="3.30.70.270">
    <property type="match status" value="1"/>
</dbReference>
<feature type="domain" description="Reverse transcriptase" evidence="1">
    <location>
        <begin position="318"/>
        <end position="408"/>
    </location>
</feature>
<dbReference type="EMBL" id="OIVN01002451">
    <property type="protein sequence ID" value="SPD03799.1"/>
    <property type="molecule type" value="Genomic_DNA"/>
</dbReference>
<accession>A0A2N9GWL5</accession>
<sequence>MRDEKLQCSYHKDKGHMTENCHMLKTHLEQLVSAGHLDQYVDTNLTGKKETGSAVHDLKDVQLPHNDPLVITLRIGNYDVKRVLVDQGSFVEVMYQDLYEKLGLGEVDLTSFTSPIFGFSGEPTVPLGKTILPTLASPINLQTEFIVVKASSPYNAIMGHDWLHRMKVVPSTLHQNLRFPTKDGIMELNGDQVMAKPVPKMERSSLTNSLKRYALTPLIPSSSFWSIQNATDREQLLQLLMNNRDVFAWSVYDASGVSSELACHALNIGPEYKLVIQKRRNLAPESATIVLEEVERLLAVGVIREVQYLIWLSNTVVVKKKNGKWQVCIDFTDLNKTCPKDPFLLPRIDQLVDSASGHDWLSFLDAFQGYHQISMNVADQEKIAFITPRGAYCYKVMPFGLKNAGAIC</sequence>
<dbReference type="CDD" id="cd01647">
    <property type="entry name" value="RT_LTR"/>
    <property type="match status" value="1"/>
</dbReference>
<dbReference type="Gene3D" id="2.40.70.10">
    <property type="entry name" value="Acid Proteases"/>
    <property type="match status" value="1"/>
</dbReference>
<dbReference type="InterPro" id="IPR043502">
    <property type="entry name" value="DNA/RNA_pol_sf"/>
</dbReference>
<dbReference type="InterPro" id="IPR000477">
    <property type="entry name" value="RT_dom"/>
</dbReference>
<evidence type="ECO:0000313" key="2">
    <source>
        <dbReference type="EMBL" id="SPD03799.1"/>
    </source>
</evidence>
<protein>
    <recommendedName>
        <fullName evidence="1">Reverse transcriptase domain-containing protein</fullName>
    </recommendedName>
</protein>
<dbReference type="PANTHER" id="PTHR24559:SF431">
    <property type="entry name" value="RNA-DIRECTED DNA POLYMERASE HOMOLOG"/>
    <property type="match status" value="1"/>
</dbReference>
<reference evidence="2" key="1">
    <citation type="submission" date="2018-02" db="EMBL/GenBank/DDBJ databases">
        <authorList>
            <person name="Cohen D.B."/>
            <person name="Kent A.D."/>
        </authorList>
    </citation>
    <scope>NUCLEOTIDE SEQUENCE</scope>
</reference>
<dbReference type="SUPFAM" id="SSF50630">
    <property type="entry name" value="Acid proteases"/>
    <property type="match status" value="1"/>
</dbReference>
<proteinExistence type="predicted"/>
<dbReference type="InterPro" id="IPR053134">
    <property type="entry name" value="RNA-dir_DNA_polymerase"/>
</dbReference>
<dbReference type="Gene3D" id="3.10.10.10">
    <property type="entry name" value="HIV Type 1 Reverse Transcriptase, subunit A, domain 1"/>
    <property type="match status" value="1"/>
</dbReference>
<name>A0A2N9GWL5_FAGSY</name>
<dbReference type="InterPro" id="IPR043128">
    <property type="entry name" value="Rev_trsase/Diguanyl_cyclase"/>
</dbReference>
<dbReference type="InterPro" id="IPR021109">
    <property type="entry name" value="Peptidase_aspartic_dom_sf"/>
</dbReference>
<gene>
    <name evidence="2" type="ORF">FSB_LOCUS31681</name>
</gene>
<evidence type="ECO:0000259" key="1">
    <source>
        <dbReference type="Pfam" id="PF00078"/>
    </source>
</evidence>
<dbReference type="AlphaFoldDB" id="A0A2N9GWL5"/>
<organism evidence="2">
    <name type="scientific">Fagus sylvatica</name>
    <name type="common">Beechnut</name>
    <dbReference type="NCBI Taxonomy" id="28930"/>
    <lineage>
        <taxon>Eukaryota</taxon>
        <taxon>Viridiplantae</taxon>
        <taxon>Streptophyta</taxon>
        <taxon>Embryophyta</taxon>
        <taxon>Tracheophyta</taxon>
        <taxon>Spermatophyta</taxon>
        <taxon>Magnoliopsida</taxon>
        <taxon>eudicotyledons</taxon>
        <taxon>Gunneridae</taxon>
        <taxon>Pentapetalae</taxon>
        <taxon>rosids</taxon>
        <taxon>fabids</taxon>
        <taxon>Fagales</taxon>
        <taxon>Fagaceae</taxon>
        <taxon>Fagus</taxon>
    </lineage>
</organism>
<dbReference type="Pfam" id="PF00078">
    <property type="entry name" value="RVT_1"/>
    <property type="match status" value="1"/>
</dbReference>
<dbReference type="PANTHER" id="PTHR24559">
    <property type="entry name" value="TRANSPOSON TY3-I GAG-POL POLYPROTEIN"/>
    <property type="match status" value="1"/>
</dbReference>
<dbReference type="SUPFAM" id="SSF56672">
    <property type="entry name" value="DNA/RNA polymerases"/>
    <property type="match status" value="1"/>
</dbReference>